<gene>
    <name evidence="2" type="ORF">BURPS1710A_A1527</name>
</gene>
<organism evidence="2 3">
    <name type="scientific">Burkholderia pseudomallei 1710a</name>
    <dbReference type="NCBI Taxonomy" id="320371"/>
    <lineage>
        <taxon>Bacteria</taxon>
        <taxon>Pseudomonadati</taxon>
        <taxon>Pseudomonadota</taxon>
        <taxon>Betaproteobacteria</taxon>
        <taxon>Burkholderiales</taxon>
        <taxon>Burkholderiaceae</taxon>
        <taxon>Burkholderia</taxon>
        <taxon>pseudomallei group</taxon>
    </lineage>
</organism>
<proteinExistence type="predicted"/>
<evidence type="ECO:0000313" key="2">
    <source>
        <dbReference type="EMBL" id="EET04204.1"/>
    </source>
</evidence>
<dbReference type="Proteomes" id="UP000001812">
    <property type="component" value="Chromosome II"/>
</dbReference>
<evidence type="ECO:0000256" key="1">
    <source>
        <dbReference type="SAM" id="MobiDB-lite"/>
    </source>
</evidence>
<evidence type="ECO:0000313" key="3">
    <source>
        <dbReference type="Proteomes" id="UP000001812"/>
    </source>
</evidence>
<accession>A0A0E1VVP3</accession>
<feature type="compositionally biased region" description="Basic residues" evidence="1">
    <location>
        <begin position="11"/>
        <end position="22"/>
    </location>
</feature>
<sequence>MAGVTNTGYGRRGRSGRAARRRRIAPPVVFPLYDNTRESDSGTVTNKGKPFLTMAQGYQIARKRGVSRQACAPAPSRGALLGRLTLDL</sequence>
<protein>
    <submittedName>
        <fullName evidence="2">Uncharacterized protein</fullName>
    </submittedName>
</protein>
<dbReference type="HOGENOM" id="CLU_2491873_0_0_4"/>
<reference evidence="3" key="1">
    <citation type="submission" date="2007-08" db="EMBL/GenBank/DDBJ databases">
        <title>Annotation of Burkholderia pseudomallei 1710a.</title>
        <authorList>
            <person name="Harkins D.M."/>
            <person name="DeShazer D."/>
            <person name="Woods D.E."/>
            <person name="Brinkac L.M."/>
            <person name="Brown K.A."/>
            <person name="Hung G.C."/>
            <person name="Tuanyok A."/>
            <person name="Zhang B."/>
            <person name="Nierman W.C."/>
        </authorList>
    </citation>
    <scope>NUCLEOTIDE SEQUENCE [LARGE SCALE GENOMIC DNA]</scope>
    <source>
        <strain evidence="3">1710a</strain>
    </source>
</reference>
<name>A0A0E1VVP3_BURPE</name>
<dbReference type="EMBL" id="CM000833">
    <property type="protein sequence ID" value="EET04204.1"/>
    <property type="molecule type" value="Genomic_DNA"/>
</dbReference>
<feature type="region of interest" description="Disordered" evidence="1">
    <location>
        <begin position="1"/>
        <end position="22"/>
    </location>
</feature>
<dbReference type="AlphaFoldDB" id="A0A0E1VVP3"/>
<reference evidence="2 3" key="2">
    <citation type="submission" date="2009-05" db="EMBL/GenBank/DDBJ databases">
        <authorList>
            <person name="Harkins D.M."/>
            <person name="DeShazer D."/>
            <person name="Woods D.E."/>
            <person name="Brinkac L.M."/>
            <person name="Brown K.A."/>
            <person name="Hung G.C."/>
            <person name="Tuanyok A."/>
            <person name="Zhang B."/>
            <person name="Nierman W.C."/>
        </authorList>
    </citation>
    <scope>NUCLEOTIDE SEQUENCE [LARGE SCALE GENOMIC DNA]</scope>
    <source>
        <strain evidence="2 3">1710a</strain>
    </source>
</reference>